<dbReference type="EMBL" id="CABFNP030000902">
    <property type="protein sequence ID" value="CAI6089016.1"/>
    <property type="molecule type" value="Genomic_DNA"/>
</dbReference>
<dbReference type="InterPro" id="IPR020904">
    <property type="entry name" value="Sc_DH/Rdtase_CS"/>
</dbReference>
<dbReference type="InterPro" id="IPR002347">
    <property type="entry name" value="SDR_fam"/>
</dbReference>
<dbReference type="CDD" id="cd05233">
    <property type="entry name" value="SDR_c"/>
    <property type="match status" value="1"/>
</dbReference>
<evidence type="ECO:0000256" key="3">
    <source>
        <dbReference type="ARBA" id="ARBA00023002"/>
    </source>
</evidence>
<evidence type="ECO:0000313" key="5">
    <source>
        <dbReference type="Proteomes" id="UP001160390"/>
    </source>
</evidence>
<comment type="caution">
    <text evidence="4">The sequence shown here is derived from an EMBL/GenBank/DDBJ whole genome shotgun (WGS) entry which is preliminary data.</text>
</comment>
<evidence type="ECO:0000313" key="4">
    <source>
        <dbReference type="EMBL" id="CAI6089016.1"/>
    </source>
</evidence>
<dbReference type="AlphaFoldDB" id="A0AA35M3D9"/>
<dbReference type="InterPro" id="IPR052178">
    <property type="entry name" value="Sec_Metab_Biosynth_SDR"/>
</dbReference>
<gene>
    <name evidence="4" type="ORF">CCHLO57077_00013824</name>
</gene>
<dbReference type="Proteomes" id="UP001160390">
    <property type="component" value="Unassembled WGS sequence"/>
</dbReference>
<keyword evidence="2" id="KW-0521">NADP</keyword>
<keyword evidence="5" id="KW-1185">Reference proteome</keyword>
<dbReference type="PROSITE" id="PS00061">
    <property type="entry name" value="ADH_SHORT"/>
    <property type="match status" value="1"/>
</dbReference>
<name>A0AA35M3D9_9HYPO</name>
<keyword evidence="3" id="KW-0560">Oxidoreductase</keyword>
<dbReference type="PRINTS" id="PR00081">
    <property type="entry name" value="GDHRDH"/>
</dbReference>
<dbReference type="Pfam" id="PF00106">
    <property type="entry name" value="adh_short"/>
    <property type="match status" value="1"/>
</dbReference>
<dbReference type="SUPFAM" id="SSF51735">
    <property type="entry name" value="NAD(P)-binding Rossmann-fold domains"/>
    <property type="match status" value="1"/>
</dbReference>
<dbReference type="FunFam" id="3.40.50.720:FF:000084">
    <property type="entry name" value="Short-chain dehydrogenase reductase"/>
    <property type="match status" value="1"/>
</dbReference>
<comment type="similarity">
    <text evidence="1">Belongs to the short-chain dehydrogenases/reductases (SDR) family.</text>
</comment>
<dbReference type="GO" id="GO:0016491">
    <property type="term" value="F:oxidoreductase activity"/>
    <property type="evidence" value="ECO:0007669"/>
    <property type="project" value="UniProtKB-KW"/>
</dbReference>
<proteinExistence type="inferred from homology"/>
<sequence>MSTSIQSGDLFNVKGLIAFVTGGATGIGLLIAQALEANGATVYIFGRRQESLDQAVKTAKNGNIHAIQGDVTNKADLERAAKQIQSAHGYINIVFANAGIGGPSLTGLKPEASIEELQKHLWNWAADDFTHTFAVNATGAFNTVAAFLQLLDQGNKQGNVSQKSQVVVTSSIGAFNRRPGLGYSYSASKAAVTHIFKQLATTLVPYDIRANIIAPGCRFFLPLFTPTCKRKQDEPLTLLKVYPSELTAKTLEERKKTGWSKSEVPAERAGDAQDIAGSVLYLASRAGSYVNGNVLVTDGGRLGVFPATY</sequence>
<evidence type="ECO:0000256" key="1">
    <source>
        <dbReference type="ARBA" id="ARBA00006484"/>
    </source>
</evidence>
<reference evidence="4" key="1">
    <citation type="submission" date="2023-01" db="EMBL/GenBank/DDBJ databases">
        <authorList>
            <person name="Piombo E."/>
        </authorList>
    </citation>
    <scope>NUCLEOTIDE SEQUENCE</scope>
</reference>
<protein>
    <submittedName>
        <fullName evidence="4">Uncharacterized protein</fullName>
    </submittedName>
</protein>
<accession>A0AA35M3D9</accession>
<dbReference type="PANTHER" id="PTHR43618">
    <property type="entry name" value="7-ALPHA-HYDROXYSTEROID DEHYDROGENASE"/>
    <property type="match status" value="1"/>
</dbReference>
<dbReference type="PANTHER" id="PTHR43618:SF18">
    <property type="entry name" value="SHORT CHAIN DEHYDROGENASE_REDUCTASE FAMILY (AFU_ORTHOLOGUE AFUA_5G12480)"/>
    <property type="match status" value="1"/>
</dbReference>
<dbReference type="InterPro" id="IPR036291">
    <property type="entry name" value="NAD(P)-bd_dom_sf"/>
</dbReference>
<evidence type="ECO:0000256" key="2">
    <source>
        <dbReference type="ARBA" id="ARBA00022857"/>
    </source>
</evidence>
<dbReference type="Pfam" id="PF13561">
    <property type="entry name" value="adh_short_C2"/>
    <property type="match status" value="1"/>
</dbReference>
<organism evidence="4 5">
    <name type="scientific">Clonostachys chloroleuca</name>
    <dbReference type="NCBI Taxonomy" id="1926264"/>
    <lineage>
        <taxon>Eukaryota</taxon>
        <taxon>Fungi</taxon>
        <taxon>Dikarya</taxon>
        <taxon>Ascomycota</taxon>
        <taxon>Pezizomycotina</taxon>
        <taxon>Sordariomycetes</taxon>
        <taxon>Hypocreomycetidae</taxon>
        <taxon>Hypocreales</taxon>
        <taxon>Bionectriaceae</taxon>
        <taxon>Clonostachys</taxon>
    </lineage>
</organism>
<dbReference type="Gene3D" id="3.40.50.720">
    <property type="entry name" value="NAD(P)-binding Rossmann-like Domain"/>
    <property type="match status" value="1"/>
</dbReference>